<evidence type="ECO:0000313" key="2">
    <source>
        <dbReference type="Proteomes" id="UP001069090"/>
    </source>
</evidence>
<sequence>MTLKADGVAIATSAWNVTDAAQQFSKVTANGVEVWLRTPDTPATISYPSATTVGNNVTVSWAAALRAANYTLEQKINSGSWTTVGTFAGTSTSVTVNTVATYTFRVKANNSGGSSSYKTGGGLVVAPNIIQENFTVTLGQYAVAKNATLYGYSDGSTDSSNGFGGINDTTYRGVTIKAVWRRYGTGGGMNISLSGNRVGWIKRAYFQGWGWVTAPAGTYSSSVTDFWFAGVTPSSWDASGTRTMTLEYEG</sequence>
<keyword evidence="2" id="KW-1185">Reference proteome</keyword>
<proteinExistence type="predicted"/>
<name>A0A9J6RLN9_9GAMM</name>
<reference evidence="1 2" key="1">
    <citation type="submission" date="2022-12" db="EMBL/GenBank/DDBJ databases">
        <title>Dasania phycosphaerae sp. nov., isolated from particulate material of the south coast of Korea.</title>
        <authorList>
            <person name="Jiang Y."/>
        </authorList>
    </citation>
    <scope>NUCLEOTIDE SEQUENCE [LARGE SCALE GENOMIC DNA]</scope>
    <source>
        <strain evidence="1 2">GY-19</strain>
    </source>
</reference>
<dbReference type="InterPro" id="IPR003961">
    <property type="entry name" value="FN3_dom"/>
</dbReference>
<accession>A0A9J6RLN9</accession>
<dbReference type="SUPFAM" id="SSF49265">
    <property type="entry name" value="Fibronectin type III"/>
    <property type="match status" value="1"/>
</dbReference>
<evidence type="ECO:0000313" key="1">
    <source>
        <dbReference type="EMBL" id="MCZ0865103.1"/>
    </source>
</evidence>
<dbReference type="RefSeq" id="WP_258331254.1">
    <property type="nucleotide sequence ID" value="NZ_JAPTGG010000005.1"/>
</dbReference>
<dbReference type="InterPro" id="IPR036116">
    <property type="entry name" value="FN3_sf"/>
</dbReference>
<gene>
    <name evidence="1" type="ORF">O0V09_07830</name>
</gene>
<organism evidence="1 2">
    <name type="scientific">Dasania phycosphaerae</name>
    <dbReference type="NCBI Taxonomy" id="2950436"/>
    <lineage>
        <taxon>Bacteria</taxon>
        <taxon>Pseudomonadati</taxon>
        <taxon>Pseudomonadota</taxon>
        <taxon>Gammaproteobacteria</taxon>
        <taxon>Cellvibrionales</taxon>
        <taxon>Spongiibacteraceae</taxon>
        <taxon>Dasania</taxon>
    </lineage>
</organism>
<dbReference type="InterPro" id="IPR013783">
    <property type="entry name" value="Ig-like_fold"/>
</dbReference>
<dbReference type="CDD" id="cd00063">
    <property type="entry name" value="FN3"/>
    <property type="match status" value="1"/>
</dbReference>
<comment type="caution">
    <text evidence="1">The sequence shown here is derived from an EMBL/GenBank/DDBJ whole genome shotgun (WGS) entry which is preliminary data.</text>
</comment>
<dbReference type="AlphaFoldDB" id="A0A9J6RLN9"/>
<dbReference type="Proteomes" id="UP001069090">
    <property type="component" value="Unassembled WGS sequence"/>
</dbReference>
<dbReference type="Gene3D" id="2.60.40.10">
    <property type="entry name" value="Immunoglobulins"/>
    <property type="match status" value="1"/>
</dbReference>
<protein>
    <submittedName>
        <fullName evidence="1">Fibronectin type III domain-containing protein</fullName>
    </submittedName>
</protein>
<dbReference type="EMBL" id="JAPTGG010000005">
    <property type="protein sequence ID" value="MCZ0865103.1"/>
    <property type="molecule type" value="Genomic_DNA"/>
</dbReference>